<name>A0AAD7JY04_9AGAR</name>
<sequence length="234" mass="26619">MSPSILPRLKYAASLTNTLRAQPGQLAYTRELPTVTGAFYEFLRARGFSLSPEESEFLDSLPPRRRLGRPCIILERLPDGYATVCLIGKIKGTRFSPIGRLFAVPLAKRSVSSTDPLHAFPESPSFTSLQLTKPSGYYASSGRYDKYDFHGRFCIFAIPVVRRLWLFPGGPRHLVPGDLERLLEVVDEKVQVCQSNHAVLRREQLEWAQTYKGLWKYLNPKEYGEIKPKHYLGM</sequence>
<proteinExistence type="predicted"/>
<dbReference type="Proteomes" id="UP001215598">
    <property type="component" value="Unassembled WGS sequence"/>
</dbReference>
<organism evidence="1 2">
    <name type="scientific">Mycena metata</name>
    <dbReference type="NCBI Taxonomy" id="1033252"/>
    <lineage>
        <taxon>Eukaryota</taxon>
        <taxon>Fungi</taxon>
        <taxon>Dikarya</taxon>
        <taxon>Basidiomycota</taxon>
        <taxon>Agaricomycotina</taxon>
        <taxon>Agaricomycetes</taxon>
        <taxon>Agaricomycetidae</taxon>
        <taxon>Agaricales</taxon>
        <taxon>Marasmiineae</taxon>
        <taxon>Mycenaceae</taxon>
        <taxon>Mycena</taxon>
    </lineage>
</organism>
<comment type="caution">
    <text evidence="1">The sequence shown here is derived from an EMBL/GenBank/DDBJ whole genome shotgun (WGS) entry which is preliminary data.</text>
</comment>
<gene>
    <name evidence="1" type="ORF">B0H16DRAFT_1514669</name>
</gene>
<dbReference type="EMBL" id="JARKIB010000015">
    <property type="protein sequence ID" value="KAJ7771768.1"/>
    <property type="molecule type" value="Genomic_DNA"/>
</dbReference>
<protein>
    <submittedName>
        <fullName evidence="1">Uncharacterized protein</fullName>
    </submittedName>
</protein>
<keyword evidence="2" id="KW-1185">Reference proteome</keyword>
<accession>A0AAD7JY04</accession>
<dbReference type="AlphaFoldDB" id="A0AAD7JY04"/>
<reference evidence="1" key="1">
    <citation type="submission" date="2023-03" db="EMBL/GenBank/DDBJ databases">
        <title>Massive genome expansion in bonnet fungi (Mycena s.s.) driven by repeated elements and novel gene families across ecological guilds.</title>
        <authorList>
            <consortium name="Lawrence Berkeley National Laboratory"/>
            <person name="Harder C.B."/>
            <person name="Miyauchi S."/>
            <person name="Viragh M."/>
            <person name="Kuo A."/>
            <person name="Thoen E."/>
            <person name="Andreopoulos B."/>
            <person name="Lu D."/>
            <person name="Skrede I."/>
            <person name="Drula E."/>
            <person name="Henrissat B."/>
            <person name="Morin E."/>
            <person name="Kohler A."/>
            <person name="Barry K."/>
            <person name="LaButti K."/>
            <person name="Morin E."/>
            <person name="Salamov A."/>
            <person name="Lipzen A."/>
            <person name="Mereny Z."/>
            <person name="Hegedus B."/>
            <person name="Baldrian P."/>
            <person name="Stursova M."/>
            <person name="Weitz H."/>
            <person name="Taylor A."/>
            <person name="Grigoriev I.V."/>
            <person name="Nagy L.G."/>
            <person name="Martin F."/>
            <person name="Kauserud H."/>
        </authorList>
    </citation>
    <scope>NUCLEOTIDE SEQUENCE</scope>
    <source>
        <strain evidence="1">CBHHK182m</strain>
    </source>
</reference>
<evidence type="ECO:0000313" key="2">
    <source>
        <dbReference type="Proteomes" id="UP001215598"/>
    </source>
</evidence>
<evidence type="ECO:0000313" key="1">
    <source>
        <dbReference type="EMBL" id="KAJ7771768.1"/>
    </source>
</evidence>